<keyword evidence="8" id="KW-1185">Reference proteome</keyword>
<dbReference type="Proteomes" id="UP000467841">
    <property type="component" value="Unassembled WGS sequence"/>
</dbReference>
<protein>
    <recommendedName>
        <fullName evidence="6">SWIM-type domain-containing protein</fullName>
    </recommendedName>
</protein>
<dbReference type="AlphaFoldDB" id="A0A6D2KP89"/>
<gene>
    <name evidence="7" type="ORF">MERR_LOCUS41028</name>
</gene>
<dbReference type="PANTHER" id="PTHR31973">
    <property type="entry name" value="POLYPROTEIN, PUTATIVE-RELATED"/>
    <property type="match status" value="1"/>
</dbReference>
<dbReference type="GO" id="GO:0008270">
    <property type="term" value="F:zinc ion binding"/>
    <property type="evidence" value="ECO:0007669"/>
    <property type="project" value="UniProtKB-KW"/>
</dbReference>
<keyword evidence="3" id="KW-0862">Zinc</keyword>
<name>A0A6D2KP89_9BRAS</name>
<dbReference type="SMART" id="SM00575">
    <property type="entry name" value="ZnF_PMZ"/>
    <property type="match status" value="1"/>
</dbReference>
<sequence>MAKREVLVMCYWNGCIKYGPDGVYYEASTPKKIRVKGKTELSRLLDRLYLITGSDKQRSKLDIFGKYPFAVSPNLYTYVYLPVVNDTVLETMLEVPSKHPSINTVELYLEVKPTSDDVVDPAAAYSSPLDRSCSSSKRQRTQPPPVKLERDNEDEANAEFGNGSTHGTMALGVNSTGLEASANECLNKSVGSSASKPLSLSSLWVDDHELHAGLCFKDRDELKKAVEWFSIRGQQKFVEQETKKDEYTFECIRWKCKWSLYAARREEQGECVEITKYTGPHTCSPKDFEEEFLAEEIERVVRVNPTLSVSELKKWWKEKTGYKVETSEMKEAKLEALHKVCGDWEQSFRTLPKLMAALRLSNGLVVDWQYDPFPNPEFASFRGVFWAFSQSIEGFQHCKPLIIVGTKDLKGKYPMKLMVALGTNADGMYFPLAFAVTKEVSLDSWRWFFSGIREKVTQRKGLCLISSPHPDILAVINEPGSRWQEPWAYHRFCLYHLRSQFHDIFKDGNLSSLVKKAGSTDQEDEFDSHMDTIKKENIEAWRWLDKMAPHQWALAHDGGRRYGNMTTKINSLVCESFQSVDLGLPGAALLLFDDLRLDFQNCLSNSLGRLKRGGMYTKPVTDRLEEFRTASVTYVVMPLDNNAFQVTTPLLINGWIVELSKCTCTCGGFQEDKFPCLHALSVLSAWPETSAIPTLFPPVILPPPPSTSLSGKGEDEIKKFIDILEGLADKSKKCMYKVDDPR</sequence>
<feature type="domain" description="SWIM-type" evidence="6">
    <location>
        <begin position="655"/>
        <end position="687"/>
    </location>
</feature>
<dbReference type="Pfam" id="PF10551">
    <property type="entry name" value="MULE"/>
    <property type="match status" value="1"/>
</dbReference>
<evidence type="ECO:0000259" key="6">
    <source>
        <dbReference type="PROSITE" id="PS50966"/>
    </source>
</evidence>
<dbReference type="OrthoDB" id="1938144at2759"/>
<organism evidence="7 8">
    <name type="scientific">Microthlaspi erraticum</name>
    <dbReference type="NCBI Taxonomy" id="1685480"/>
    <lineage>
        <taxon>Eukaryota</taxon>
        <taxon>Viridiplantae</taxon>
        <taxon>Streptophyta</taxon>
        <taxon>Embryophyta</taxon>
        <taxon>Tracheophyta</taxon>
        <taxon>Spermatophyta</taxon>
        <taxon>Magnoliopsida</taxon>
        <taxon>eudicotyledons</taxon>
        <taxon>Gunneridae</taxon>
        <taxon>Pentapetalae</taxon>
        <taxon>rosids</taxon>
        <taxon>malvids</taxon>
        <taxon>Brassicales</taxon>
        <taxon>Brassicaceae</taxon>
        <taxon>Coluteocarpeae</taxon>
        <taxon>Microthlaspi</taxon>
    </lineage>
</organism>
<dbReference type="PANTHER" id="PTHR31973:SF195">
    <property type="entry name" value="MUDR FAMILY TRANSPOSASE"/>
    <property type="match status" value="1"/>
</dbReference>
<keyword evidence="2 4" id="KW-0863">Zinc-finger</keyword>
<evidence type="ECO:0000256" key="3">
    <source>
        <dbReference type="ARBA" id="ARBA00022833"/>
    </source>
</evidence>
<dbReference type="Pfam" id="PF03108">
    <property type="entry name" value="DBD_Tnp_Mut"/>
    <property type="match status" value="1"/>
</dbReference>
<accession>A0A6D2KP89</accession>
<reference evidence="7" key="1">
    <citation type="submission" date="2020-01" db="EMBL/GenBank/DDBJ databases">
        <authorList>
            <person name="Mishra B."/>
        </authorList>
    </citation>
    <scope>NUCLEOTIDE SEQUENCE [LARGE SCALE GENOMIC DNA]</scope>
</reference>
<dbReference type="InterPro" id="IPR004332">
    <property type="entry name" value="Transposase_MuDR"/>
</dbReference>
<keyword evidence="1" id="KW-0479">Metal-binding</keyword>
<evidence type="ECO:0000256" key="2">
    <source>
        <dbReference type="ARBA" id="ARBA00022771"/>
    </source>
</evidence>
<dbReference type="InterPro" id="IPR007527">
    <property type="entry name" value="Znf_SWIM"/>
</dbReference>
<evidence type="ECO:0000313" key="8">
    <source>
        <dbReference type="Proteomes" id="UP000467841"/>
    </source>
</evidence>
<feature type="region of interest" description="Disordered" evidence="5">
    <location>
        <begin position="120"/>
        <end position="166"/>
    </location>
</feature>
<evidence type="ECO:0000313" key="7">
    <source>
        <dbReference type="EMBL" id="CAA7053792.1"/>
    </source>
</evidence>
<dbReference type="InterPro" id="IPR006564">
    <property type="entry name" value="Znf_PMZ"/>
</dbReference>
<dbReference type="Pfam" id="PF04434">
    <property type="entry name" value="SWIM"/>
    <property type="match status" value="1"/>
</dbReference>
<evidence type="ECO:0000256" key="4">
    <source>
        <dbReference type="PROSITE-ProRule" id="PRU00325"/>
    </source>
</evidence>
<evidence type="ECO:0000256" key="5">
    <source>
        <dbReference type="SAM" id="MobiDB-lite"/>
    </source>
</evidence>
<comment type="caution">
    <text evidence="7">The sequence shown here is derived from an EMBL/GenBank/DDBJ whole genome shotgun (WGS) entry which is preliminary data.</text>
</comment>
<proteinExistence type="predicted"/>
<dbReference type="PROSITE" id="PS50966">
    <property type="entry name" value="ZF_SWIM"/>
    <property type="match status" value="1"/>
</dbReference>
<dbReference type="InterPro" id="IPR018289">
    <property type="entry name" value="MULE_transposase_dom"/>
</dbReference>
<evidence type="ECO:0000256" key="1">
    <source>
        <dbReference type="ARBA" id="ARBA00022723"/>
    </source>
</evidence>
<dbReference type="EMBL" id="CACVBM020001551">
    <property type="protein sequence ID" value="CAA7053792.1"/>
    <property type="molecule type" value="Genomic_DNA"/>
</dbReference>